<dbReference type="EMBL" id="LR899011">
    <property type="protein sequence ID" value="CAD7085021.1"/>
    <property type="molecule type" value="Genomic_DNA"/>
</dbReference>
<name>A0A7R8YUQ9_HERIL</name>
<accession>A0A7R8YUQ9</accession>
<dbReference type="AlphaFoldDB" id="A0A7R8YUQ9"/>
<reference evidence="1 2" key="1">
    <citation type="submission" date="2020-11" db="EMBL/GenBank/DDBJ databases">
        <authorList>
            <person name="Wallbank WR R."/>
            <person name="Pardo Diaz C."/>
            <person name="Kozak K."/>
            <person name="Martin S."/>
            <person name="Jiggins C."/>
            <person name="Moest M."/>
            <person name="Warren A I."/>
            <person name="Generalovic N T."/>
            <person name="Byers J.R.P. K."/>
            <person name="Montejo-Kovacevich G."/>
            <person name="Yen C E."/>
        </authorList>
    </citation>
    <scope>NUCLEOTIDE SEQUENCE [LARGE SCALE GENOMIC DNA]</scope>
</reference>
<dbReference type="Proteomes" id="UP000594454">
    <property type="component" value="Chromosome 3"/>
</dbReference>
<evidence type="ECO:0000313" key="2">
    <source>
        <dbReference type="Proteomes" id="UP000594454"/>
    </source>
</evidence>
<sequence>MFAHEILDVILKNTDAEIDRYLAAQPNTDESASLRIVAVNKLEAFIRLLYYLGVNKNNQLDVKELWAHDFGTILCKVMMSQRHFEFINCQIRFGDKDTRVERCASDVLAIICEIWTFLC</sequence>
<protein>
    <submittedName>
        <fullName evidence="1">Uncharacterized protein</fullName>
    </submittedName>
</protein>
<organism evidence="1 2">
    <name type="scientific">Hermetia illucens</name>
    <name type="common">Black soldier fly</name>
    <dbReference type="NCBI Taxonomy" id="343691"/>
    <lineage>
        <taxon>Eukaryota</taxon>
        <taxon>Metazoa</taxon>
        <taxon>Ecdysozoa</taxon>
        <taxon>Arthropoda</taxon>
        <taxon>Hexapoda</taxon>
        <taxon>Insecta</taxon>
        <taxon>Pterygota</taxon>
        <taxon>Neoptera</taxon>
        <taxon>Endopterygota</taxon>
        <taxon>Diptera</taxon>
        <taxon>Brachycera</taxon>
        <taxon>Stratiomyomorpha</taxon>
        <taxon>Stratiomyidae</taxon>
        <taxon>Hermetiinae</taxon>
        <taxon>Hermetia</taxon>
    </lineage>
</organism>
<evidence type="ECO:0000313" key="1">
    <source>
        <dbReference type="EMBL" id="CAD7085021.1"/>
    </source>
</evidence>
<gene>
    <name evidence="1" type="ORF">HERILL_LOCUS7888</name>
</gene>
<dbReference type="InParanoid" id="A0A7R8YUQ9"/>
<keyword evidence="2" id="KW-1185">Reference proteome</keyword>
<proteinExistence type="predicted"/>